<dbReference type="EMBL" id="CP157484">
    <property type="protein sequence ID" value="XBO39773.1"/>
    <property type="molecule type" value="Genomic_DNA"/>
</dbReference>
<evidence type="ECO:0000256" key="3">
    <source>
        <dbReference type="SAM" id="SignalP"/>
    </source>
</evidence>
<feature type="signal peptide" evidence="3">
    <location>
        <begin position="1"/>
        <end position="31"/>
    </location>
</feature>
<dbReference type="PROSITE" id="PS50293">
    <property type="entry name" value="TPR_REGION"/>
    <property type="match status" value="1"/>
</dbReference>
<evidence type="ECO:0000256" key="2">
    <source>
        <dbReference type="SAM" id="MobiDB-lite"/>
    </source>
</evidence>
<name>A0AAU7JHK6_9HYPH</name>
<reference evidence="4" key="1">
    <citation type="submission" date="2024-05" db="EMBL/GenBank/DDBJ databases">
        <authorList>
            <person name="Kim S."/>
            <person name="Heo J."/>
            <person name="Choi H."/>
            <person name="Choi Y."/>
            <person name="Kwon S.-W."/>
            <person name="Kim Y."/>
        </authorList>
    </citation>
    <scope>NUCLEOTIDE SEQUENCE</scope>
    <source>
        <strain evidence="4">KACC 23698</strain>
    </source>
</reference>
<sequence length="595" mass="65461">MTPATPRLVLTRVRPLVAALALLAGCAAAQARNGQSYSDAIDAGNTLAGNYLSAVVAGASRDTSAAAFFYREALRDDPRSADLTERAFVSLLAEGSYPEALKLAERLGGAREARNGLAQLVLGIRDYKAKQYGKARSRFSTGGRNRTTDLTATLLTAWSWLGSSNVKKAIETVDTIKGEDSIAVFRNYHAGLIADLGGDKAEAERRLKAAYDAENRTLRMVDVYGRFLSRVGKQKEALEVYRTFDKLLPRHPLVTAAIASLEAGKTLDAAVPSVASGAAEVLYGLGAAGNRTGDELAAMIYLRLSLWLDQDNGLAVITLADIYDRMKQSERANDTYDMVSQSSPLRRSADIQISLNLEQLERKDEAVRQLQAVVAKNPADVEALTALGNVYRSRKEFAQAAETYSKAIDAVGTPDQGHWTLFYFRGIALERTKQWPKAEADMKKALELYPEQPLVLNYLGYSWVDQNINLDEAFKMLKRAVEQRPTDGYIVDSLGWAHYRLGQYDEAVRFLEKAIDLKPSDPVINDHLGDAYWRVGRKLEASFQWNHARDLKPEPEDLPKILEKIDKGLPDAKPAAEAEQKPAADPKPEPKTNGG</sequence>
<organism evidence="4">
    <name type="scientific">Alsobacter sp. KACC 23698</name>
    <dbReference type="NCBI Taxonomy" id="3149229"/>
    <lineage>
        <taxon>Bacteria</taxon>
        <taxon>Pseudomonadati</taxon>
        <taxon>Pseudomonadota</taxon>
        <taxon>Alphaproteobacteria</taxon>
        <taxon>Hyphomicrobiales</taxon>
        <taxon>Alsobacteraceae</taxon>
        <taxon>Alsobacter</taxon>
    </lineage>
</organism>
<dbReference type="SUPFAM" id="SSF48452">
    <property type="entry name" value="TPR-like"/>
    <property type="match status" value="3"/>
</dbReference>
<evidence type="ECO:0000313" key="4">
    <source>
        <dbReference type="EMBL" id="XBO39773.1"/>
    </source>
</evidence>
<dbReference type="RefSeq" id="WP_406856622.1">
    <property type="nucleotide sequence ID" value="NZ_CP157484.1"/>
</dbReference>
<protein>
    <submittedName>
        <fullName evidence="4">Tetratricopeptide repeat protein</fullName>
    </submittedName>
</protein>
<feature type="repeat" description="TPR" evidence="1">
    <location>
        <begin position="488"/>
        <end position="521"/>
    </location>
</feature>
<dbReference type="PROSITE" id="PS50005">
    <property type="entry name" value="TPR"/>
    <property type="match status" value="2"/>
</dbReference>
<dbReference type="PROSITE" id="PS51257">
    <property type="entry name" value="PROKAR_LIPOPROTEIN"/>
    <property type="match status" value="1"/>
</dbReference>
<dbReference type="SMART" id="SM00028">
    <property type="entry name" value="TPR"/>
    <property type="match status" value="6"/>
</dbReference>
<evidence type="ECO:0000256" key="1">
    <source>
        <dbReference type="PROSITE-ProRule" id="PRU00339"/>
    </source>
</evidence>
<gene>
    <name evidence="4" type="ORF">ABEG18_03035</name>
</gene>
<dbReference type="Pfam" id="PF13414">
    <property type="entry name" value="TPR_11"/>
    <property type="match status" value="1"/>
</dbReference>
<dbReference type="InterPro" id="IPR011990">
    <property type="entry name" value="TPR-like_helical_dom_sf"/>
</dbReference>
<dbReference type="PANTHER" id="PTHR12558:SF13">
    <property type="entry name" value="CELL DIVISION CYCLE PROTEIN 27 HOMOLOG"/>
    <property type="match status" value="1"/>
</dbReference>
<keyword evidence="3" id="KW-0732">Signal</keyword>
<feature type="region of interest" description="Disordered" evidence="2">
    <location>
        <begin position="552"/>
        <end position="595"/>
    </location>
</feature>
<feature type="repeat" description="TPR" evidence="1">
    <location>
        <begin position="381"/>
        <end position="414"/>
    </location>
</feature>
<feature type="chain" id="PRO_5043414379" evidence="3">
    <location>
        <begin position="32"/>
        <end position="595"/>
    </location>
</feature>
<dbReference type="InterPro" id="IPR019734">
    <property type="entry name" value="TPR_rpt"/>
</dbReference>
<dbReference type="Pfam" id="PF13432">
    <property type="entry name" value="TPR_16"/>
    <property type="match status" value="2"/>
</dbReference>
<keyword evidence="1" id="KW-0802">TPR repeat</keyword>
<dbReference type="AlphaFoldDB" id="A0AAU7JHK6"/>
<accession>A0AAU7JHK6</accession>
<dbReference type="Gene3D" id="1.25.40.10">
    <property type="entry name" value="Tetratricopeptide repeat domain"/>
    <property type="match status" value="4"/>
</dbReference>
<dbReference type="PANTHER" id="PTHR12558">
    <property type="entry name" value="CELL DIVISION CYCLE 16,23,27"/>
    <property type="match status" value="1"/>
</dbReference>
<proteinExistence type="predicted"/>